<proteinExistence type="predicted"/>
<name>A0ABT8BWF7_9VIBR</name>
<dbReference type="CDD" id="cd20746">
    <property type="entry name" value="FIX_Ntox15_NUC_DUF4112_RhsA-like"/>
    <property type="match status" value="1"/>
</dbReference>
<dbReference type="Proteomes" id="UP001238540">
    <property type="component" value="Unassembled WGS sequence"/>
</dbReference>
<evidence type="ECO:0000256" key="1">
    <source>
        <dbReference type="SAM" id="MobiDB-lite"/>
    </source>
</evidence>
<organism evidence="2 3">
    <name type="scientific">Vibrio ostreicida</name>
    <dbReference type="NCBI Taxonomy" id="526588"/>
    <lineage>
        <taxon>Bacteria</taxon>
        <taxon>Pseudomonadati</taxon>
        <taxon>Pseudomonadota</taxon>
        <taxon>Gammaproteobacteria</taxon>
        <taxon>Vibrionales</taxon>
        <taxon>Vibrionaceae</taxon>
        <taxon>Vibrio</taxon>
    </lineage>
</organism>
<evidence type="ECO:0000313" key="2">
    <source>
        <dbReference type="EMBL" id="MDN3610432.1"/>
    </source>
</evidence>
<dbReference type="InterPro" id="IPR032871">
    <property type="entry name" value="AHH_dom_containing"/>
</dbReference>
<sequence>MGVTVCANGLSVVHKGSGGEANATLPDVCLTTVGNAVVPIPYGNNAKSADLVDGTTTVFMDGGNSIAIKGSKFAVSTGDAGGDKKGIASGTIEAEAQFISASPTVSIEGKGVCRLSDQMTMNKGNTLCLGGAQNPSVTVTEEAEGTYTVDLALRYSDGDPVQGAHYTVVDGRNTKFEGHLDTKGKASISGLAPGVFSVEYGEDTRGFFPNEPILANPDFNPAASTEDIINAAKKGQPGFWESTKSATLGVFEWVWGVILGDFNEDQTVTQIIANACITMIPFIDQAADVRDIVANIMKLSSKEGREKPENWRNLVLTIIGCIPALGSILKGVGKTIIEVGKDIKLDDLLAFLRQLGKGNPDKFLRELKFTQYTQDCAKILSDILTPSIKAFEEMAGYANRLGYLVLGDTLKAVGAELKVVDNVAPDMFNRALKEIDDNVARITAKSGKVYPARSTYDAKSTAQHGSRHDVANQKKKKKKNSCPLCDRRVKKGAKKNDPKFCKGAKAPTIGKYAKEGNSAFLAKNLLNAGWKAGITAKRPAGKDYKEHPWCDARNPRSGNLQAHHVITSETVMNEQWKKYRSHFKYDIDETKNGVFLPSATDVACQLGVAVHKGPHAKGVDYTSMLALIETGQDIPDTLDERLRVSNATYIEAIKKQLEQIQDTIKEGTFCHDDKQDTEFFKRMRDLSKRGVKHINNFTWTITGFGKDYRTGASIGCANAKTEGKDKPRTPCVHRKNGSPVNHELVNADGELMTKQGNLEIGK</sequence>
<accession>A0ABT8BWF7</accession>
<dbReference type="EMBL" id="JAUFQC010000001">
    <property type="protein sequence ID" value="MDN3610432.1"/>
    <property type="molecule type" value="Genomic_DNA"/>
</dbReference>
<protein>
    <submittedName>
        <fullName evidence="2">DUF4150 domain-containing protein</fullName>
    </submittedName>
</protein>
<reference evidence="3" key="1">
    <citation type="journal article" date="2019" name="Int. J. Syst. Evol. Microbiol.">
        <title>The Global Catalogue of Microorganisms (GCM) 10K type strain sequencing project: providing services to taxonomists for standard genome sequencing and annotation.</title>
        <authorList>
            <consortium name="The Broad Institute Genomics Platform"/>
            <consortium name="The Broad Institute Genome Sequencing Center for Infectious Disease"/>
            <person name="Wu L."/>
            <person name="Ma J."/>
        </authorList>
    </citation>
    <scope>NUCLEOTIDE SEQUENCE [LARGE SCALE GENOMIC DNA]</scope>
    <source>
        <strain evidence="3">CECT 7398</strain>
    </source>
</reference>
<dbReference type="InterPro" id="IPR049802">
    <property type="entry name" value="RhsC-like_FIX"/>
</dbReference>
<evidence type="ECO:0000313" key="3">
    <source>
        <dbReference type="Proteomes" id="UP001238540"/>
    </source>
</evidence>
<dbReference type="RefSeq" id="WP_170882077.1">
    <property type="nucleotide sequence ID" value="NZ_JABEYA020000001.1"/>
</dbReference>
<dbReference type="Pfam" id="PF13665">
    <property type="entry name" value="Tox-PAAR-like"/>
    <property type="match status" value="1"/>
</dbReference>
<dbReference type="CDD" id="cd14740">
    <property type="entry name" value="PAAR_4"/>
    <property type="match status" value="1"/>
</dbReference>
<feature type="region of interest" description="Disordered" evidence="1">
    <location>
        <begin position="453"/>
        <end position="482"/>
    </location>
</feature>
<keyword evidence="3" id="KW-1185">Reference proteome</keyword>
<comment type="caution">
    <text evidence="2">The sequence shown here is derived from an EMBL/GenBank/DDBJ whole genome shotgun (WGS) entry which is preliminary data.</text>
</comment>
<gene>
    <name evidence="2" type="ORF">QWZ16_12020</name>
</gene>
<dbReference type="Pfam" id="PF14412">
    <property type="entry name" value="AHH"/>
    <property type="match status" value="1"/>
</dbReference>